<keyword evidence="2" id="KW-1185">Reference proteome</keyword>
<name>A0ABV6VLV2_9ACTN</name>
<evidence type="ECO:0000313" key="2">
    <source>
        <dbReference type="Proteomes" id="UP001592582"/>
    </source>
</evidence>
<dbReference type="EMBL" id="JBHEZX010000027">
    <property type="protein sequence ID" value="MFC1414721.1"/>
    <property type="molecule type" value="Genomic_DNA"/>
</dbReference>
<accession>A0ABV6VLV2</accession>
<reference evidence="1 2" key="1">
    <citation type="submission" date="2024-09" db="EMBL/GenBank/DDBJ databases">
        <authorList>
            <person name="Lee S.D."/>
        </authorList>
    </citation>
    <scope>NUCLEOTIDE SEQUENCE [LARGE SCALE GENOMIC DNA]</scope>
    <source>
        <strain evidence="1 2">N1-1</strain>
    </source>
</reference>
<dbReference type="Proteomes" id="UP001592582">
    <property type="component" value="Unassembled WGS sequence"/>
</dbReference>
<gene>
    <name evidence="1" type="ORF">ACEZDG_36220</name>
</gene>
<evidence type="ECO:0000313" key="1">
    <source>
        <dbReference type="EMBL" id="MFC1414721.1"/>
    </source>
</evidence>
<organism evidence="1 2">
    <name type="scientific">Streptacidiphilus alkalitolerans</name>
    <dbReference type="NCBI Taxonomy" id="3342712"/>
    <lineage>
        <taxon>Bacteria</taxon>
        <taxon>Bacillati</taxon>
        <taxon>Actinomycetota</taxon>
        <taxon>Actinomycetes</taxon>
        <taxon>Kitasatosporales</taxon>
        <taxon>Streptomycetaceae</taxon>
        <taxon>Streptacidiphilus</taxon>
    </lineage>
</organism>
<proteinExistence type="predicted"/>
<comment type="caution">
    <text evidence="1">The sequence shown here is derived from an EMBL/GenBank/DDBJ whole genome shotgun (WGS) entry which is preliminary data.</text>
</comment>
<sequence length="137" mass="14695">MEHLQPSAFAEHAQRLVEAASTTPWPLRDGRQVVPQQVLADLAEVAVRAPVTGREIDHTQILRQCLDSLATGDPAGDPELHLLCLLLAMSSIDRGGHATQADACENALQYMASLPAWRDADITFGPNGSANEADSTE</sequence>
<dbReference type="RefSeq" id="WP_380518757.1">
    <property type="nucleotide sequence ID" value="NZ_JBHEZX010000027.1"/>
</dbReference>
<protein>
    <submittedName>
        <fullName evidence="1">Uncharacterized protein</fullName>
    </submittedName>
</protein>